<dbReference type="SUPFAM" id="SSF56672">
    <property type="entry name" value="DNA/RNA polymerases"/>
    <property type="match status" value="1"/>
</dbReference>
<protein>
    <submittedName>
        <fullName evidence="9">RNA-directed DNA polymerase</fullName>
    </submittedName>
</protein>
<evidence type="ECO:0000256" key="3">
    <source>
        <dbReference type="ARBA" id="ARBA00022723"/>
    </source>
</evidence>
<proteinExistence type="inferred from homology"/>
<evidence type="ECO:0000256" key="4">
    <source>
        <dbReference type="ARBA" id="ARBA00022842"/>
    </source>
</evidence>
<keyword evidence="1" id="KW-0808">Transferase</keyword>
<dbReference type="AlphaFoldDB" id="A0A8B5Y4G1"/>
<dbReference type="GO" id="GO:0003964">
    <property type="term" value="F:RNA-directed DNA polymerase activity"/>
    <property type="evidence" value="ECO:0007669"/>
    <property type="project" value="UniProtKB-KW"/>
</dbReference>
<dbReference type="GO" id="GO:0003723">
    <property type="term" value="F:RNA binding"/>
    <property type="evidence" value="ECO:0007669"/>
    <property type="project" value="InterPro"/>
</dbReference>
<dbReference type="InterPro" id="IPR043502">
    <property type="entry name" value="DNA/RNA_pol_sf"/>
</dbReference>
<dbReference type="PROSITE" id="PS50878">
    <property type="entry name" value="RT_POL"/>
    <property type="match status" value="1"/>
</dbReference>
<dbReference type="RefSeq" id="WP_144476275.1">
    <property type="nucleotide sequence ID" value="NZ_VNKI01000001.1"/>
</dbReference>
<feature type="domain" description="Reverse transcriptase" evidence="8">
    <location>
        <begin position="1"/>
        <end position="238"/>
    </location>
</feature>
<dbReference type="GO" id="GO:0046872">
    <property type="term" value="F:metal ion binding"/>
    <property type="evidence" value="ECO:0007669"/>
    <property type="project" value="UniProtKB-KW"/>
</dbReference>
<evidence type="ECO:0000259" key="8">
    <source>
        <dbReference type="PROSITE" id="PS50878"/>
    </source>
</evidence>
<dbReference type="InterPro" id="IPR000123">
    <property type="entry name" value="Reverse_transcriptase_msDNA"/>
</dbReference>
<dbReference type="PRINTS" id="PR00866">
    <property type="entry name" value="RNADNAPOLMS"/>
</dbReference>
<organism evidence="9 10">
    <name type="scientific">Peribacillus simplex</name>
    <dbReference type="NCBI Taxonomy" id="1478"/>
    <lineage>
        <taxon>Bacteria</taxon>
        <taxon>Bacillati</taxon>
        <taxon>Bacillota</taxon>
        <taxon>Bacilli</taxon>
        <taxon>Bacillales</taxon>
        <taxon>Bacillaceae</taxon>
        <taxon>Peribacillus</taxon>
    </lineage>
</organism>
<dbReference type="EMBL" id="VNKI01000001">
    <property type="protein sequence ID" value="TVX83714.1"/>
    <property type="molecule type" value="Genomic_DNA"/>
</dbReference>
<accession>A0A8B5Y4G1</accession>
<dbReference type="InterPro" id="IPR000477">
    <property type="entry name" value="RT_dom"/>
</dbReference>
<keyword evidence="6" id="KW-0051">Antiviral defense</keyword>
<keyword evidence="3" id="KW-0479">Metal-binding</keyword>
<evidence type="ECO:0000313" key="9">
    <source>
        <dbReference type="EMBL" id="TVX83714.1"/>
    </source>
</evidence>
<sequence length="341" mass="39501">MDFSTSKLFGISNKKYVAELLNVEKVKLKNVSSEFVPYRFEQSVKGKKRVLYNPNDAHKAILKKIVRMISQLYLPGYTFGGIKGRNYIDNANVHRNNSYLLLVDIKNFFPSTRDSYIYDLFKNKFEMPPDIAKIFTDLVTVPCESGEGRYLPQGYPTSPILSFFSYLDMYEEILKVTLENNMLFSCYYDDLTLSSNKFIAKSVKRRVTRIIQKYGFEVHPTKSRLVIKRHTKVTGVILKENDIAAPKALLKKLHDTYNLLLSLDKNCTKYTKEEFVDVCNKLQGLISAIKSINDKKKLEMYHNTLSHIRKKYNVPYKRANISTSFETDYGKLIGTLPRHIS</sequence>
<gene>
    <name evidence="9" type="ORF">FQP34_00210</name>
</gene>
<keyword evidence="5 9" id="KW-0695">RNA-directed DNA polymerase</keyword>
<comment type="caution">
    <text evidence="9">The sequence shown here is derived from an EMBL/GenBank/DDBJ whole genome shotgun (WGS) entry which is preliminary data.</text>
</comment>
<reference evidence="9 10" key="1">
    <citation type="submission" date="2019-07" db="EMBL/GenBank/DDBJ databases">
        <title>Genome assembly of Bacillus simplex strain GGC-P6A.</title>
        <authorList>
            <person name="Jennings M.E."/>
            <person name="Barton H.A."/>
        </authorList>
    </citation>
    <scope>NUCLEOTIDE SEQUENCE [LARGE SCALE GENOMIC DNA]</scope>
    <source>
        <strain evidence="9 10">GGC-P6A</strain>
    </source>
</reference>
<keyword evidence="4" id="KW-0460">Magnesium</keyword>
<keyword evidence="2" id="KW-0548">Nucleotidyltransferase</keyword>
<evidence type="ECO:0000256" key="7">
    <source>
        <dbReference type="ARBA" id="ARBA00034120"/>
    </source>
</evidence>
<name>A0A8B5Y4G1_9BACI</name>
<dbReference type="GO" id="GO:0051607">
    <property type="term" value="P:defense response to virus"/>
    <property type="evidence" value="ECO:0007669"/>
    <property type="project" value="UniProtKB-KW"/>
</dbReference>
<evidence type="ECO:0000256" key="6">
    <source>
        <dbReference type="ARBA" id="ARBA00023118"/>
    </source>
</evidence>
<dbReference type="Proteomes" id="UP000317770">
    <property type="component" value="Unassembled WGS sequence"/>
</dbReference>
<evidence type="ECO:0000313" key="10">
    <source>
        <dbReference type="Proteomes" id="UP000317770"/>
    </source>
</evidence>
<evidence type="ECO:0000256" key="5">
    <source>
        <dbReference type="ARBA" id="ARBA00022918"/>
    </source>
</evidence>
<dbReference type="CDD" id="cd03487">
    <property type="entry name" value="RT_Bac_retron_II"/>
    <property type="match status" value="1"/>
</dbReference>
<evidence type="ECO:0000256" key="2">
    <source>
        <dbReference type="ARBA" id="ARBA00022695"/>
    </source>
</evidence>
<comment type="similarity">
    <text evidence="7">Belongs to the bacterial reverse transcriptase family.</text>
</comment>
<evidence type="ECO:0000256" key="1">
    <source>
        <dbReference type="ARBA" id="ARBA00022679"/>
    </source>
</evidence>
<dbReference type="Pfam" id="PF00078">
    <property type="entry name" value="RVT_1"/>
    <property type="match status" value="1"/>
</dbReference>